<organism evidence="3 4">
    <name type="scientific">Nesterenkonia sedimenti</name>
    <dbReference type="NCBI Taxonomy" id="1463632"/>
    <lineage>
        <taxon>Bacteria</taxon>
        <taxon>Bacillati</taxon>
        <taxon>Actinomycetota</taxon>
        <taxon>Actinomycetes</taxon>
        <taxon>Micrococcales</taxon>
        <taxon>Micrococcaceae</taxon>
        <taxon>Nesterenkonia</taxon>
    </lineage>
</organism>
<feature type="coiled-coil region" evidence="1">
    <location>
        <begin position="38"/>
        <end position="90"/>
    </location>
</feature>
<name>A0A7X8YE77_9MICC</name>
<proteinExistence type="predicted"/>
<keyword evidence="1" id="KW-0175">Coiled coil</keyword>
<keyword evidence="2" id="KW-1133">Transmembrane helix</keyword>
<dbReference type="AlphaFoldDB" id="A0A7X8YE77"/>
<reference evidence="3 4" key="1">
    <citation type="submission" date="2020-04" db="EMBL/GenBank/DDBJ databases">
        <title>Nesterenkonia sp. nov., isolated from marine sediment.</title>
        <authorList>
            <person name="Zhang G."/>
        </authorList>
    </citation>
    <scope>NUCLEOTIDE SEQUENCE [LARGE SCALE GENOMIC DNA]</scope>
    <source>
        <strain evidence="3 4">MY13</strain>
    </source>
</reference>
<keyword evidence="2" id="KW-0472">Membrane</keyword>
<keyword evidence="4" id="KW-1185">Reference proteome</keyword>
<sequence>MPGWAIVAIVAIVMLTIVQVVAMITKRPLPGTQDPAELEELQKRLEALENRRPEIEAEPTIPTKAEANLAAEDRWRLDMLEARLEELEKKRDDGASPA</sequence>
<dbReference type="EMBL" id="JABAHY010000006">
    <property type="protein sequence ID" value="NLS10031.1"/>
    <property type="molecule type" value="Genomic_DNA"/>
</dbReference>
<feature type="transmembrane region" description="Helical" evidence="2">
    <location>
        <begin position="6"/>
        <end position="24"/>
    </location>
</feature>
<evidence type="ECO:0000256" key="2">
    <source>
        <dbReference type="SAM" id="Phobius"/>
    </source>
</evidence>
<evidence type="ECO:0000313" key="4">
    <source>
        <dbReference type="Proteomes" id="UP000523139"/>
    </source>
</evidence>
<dbReference type="Proteomes" id="UP000523139">
    <property type="component" value="Unassembled WGS sequence"/>
</dbReference>
<dbReference type="RefSeq" id="WP_168887504.1">
    <property type="nucleotide sequence ID" value="NZ_JABAHY010000006.1"/>
</dbReference>
<evidence type="ECO:0000256" key="1">
    <source>
        <dbReference type="SAM" id="Coils"/>
    </source>
</evidence>
<evidence type="ECO:0000313" key="3">
    <source>
        <dbReference type="EMBL" id="NLS10031.1"/>
    </source>
</evidence>
<protein>
    <submittedName>
        <fullName evidence="3">Uncharacterized protein</fullName>
    </submittedName>
</protein>
<keyword evidence="2" id="KW-0812">Transmembrane</keyword>
<gene>
    <name evidence="3" type="ORF">HGQ17_08475</name>
</gene>
<comment type="caution">
    <text evidence="3">The sequence shown here is derived from an EMBL/GenBank/DDBJ whole genome shotgun (WGS) entry which is preliminary data.</text>
</comment>
<accession>A0A7X8YE77</accession>